<comment type="caution">
    <text evidence="2">The sequence shown here is derived from an EMBL/GenBank/DDBJ whole genome shotgun (WGS) entry which is preliminary data.</text>
</comment>
<protein>
    <submittedName>
        <fullName evidence="2">Uncharacterized protein</fullName>
    </submittedName>
</protein>
<reference evidence="2" key="1">
    <citation type="submission" date="2020-01" db="EMBL/GenBank/DDBJ databases">
        <title>Identification and distribution of gene clusters putatively required for synthesis of sphingolipid metabolism inhibitors in phylogenetically diverse species of the filamentous fungus Fusarium.</title>
        <authorList>
            <person name="Kim H.-S."/>
            <person name="Busman M."/>
            <person name="Brown D.W."/>
            <person name="Divon H."/>
            <person name="Uhlig S."/>
            <person name="Proctor R.H."/>
        </authorList>
    </citation>
    <scope>NUCLEOTIDE SEQUENCE</scope>
    <source>
        <strain evidence="2">NRRL 53441</strain>
    </source>
</reference>
<feature type="compositionally biased region" description="Basic and acidic residues" evidence="1">
    <location>
        <begin position="11"/>
        <end position="23"/>
    </location>
</feature>
<evidence type="ECO:0000313" key="3">
    <source>
        <dbReference type="Proteomes" id="UP000605986"/>
    </source>
</evidence>
<feature type="region of interest" description="Disordered" evidence="1">
    <location>
        <begin position="1"/>
        <end position="23"/>
    </location>
</feature>
<organism evidence="2 3">
    <name type="scientific">Fusarium austroafricanum</name>
    <dbReference type="NCBI Taxonomy" id="2364996"/>
    <lineage>
        <taxon>Eukaryota</taxon>
        <taxon>Fungi</taxon>
        <taxon>Dikarya</taxon>
        <taxon>Ascomycota</taxon>
        <taxon>Pezizomycotina</taxon>
        <taxon>Sordariomycetes</taxon>
        <taxon>Hypocreomycetidae</taxon>
        <taxon>Hypocreales</taxon>
        <taxon>Nectriaceae</taxon>
        <taxon>Fusarium</taxon>
        <taxon>Fusarium concolor species complex</taxon>
    </lineage>
</organism>
<keyword evidence="3" id="KW-1185">Reference proteome</keyword>
<dbReference type="EMBL" id="JAADJG010000165">
    <property type="protein sequence ID" value="KAF4452996.1"/>
    <property type="molecule type" value="Genomic_DNA"/>
</dbReference>
<dbReference type="Proteomes" id="UP000605986">
    <property type="component" value="Unassembled WGS sequence"/>
</dbReference>
<feature type="compositionally biased region" description="Basic residues" evidence="1">
    <location>
        <begin position="1"/>
        <end position="10"/>
    </location>
</feature>
<evidence type="ECO:0000313" key="2">
    <source>
        <dbReference type="EMBL" id="KAF4452996.1"/>
    </source>
</evidence>
<evidence type="ECO:0000256" key="1">
    <source>
        <dbReference type="SAM" id="MobiDB-lite"/>
    </source>
</evidence>
<sequence>MPSTPNKKRKLSSEKSETSKTLSELRELNEALLRERNEIKELVEDAINASCGTRIPGSNEDVTVNVELVKIPLIRVIQLIGHNDEEEDDVKEKD</sequence>
<proteinExistence type="predicted"/>
<name>A0A8H4KNA3_9HYPO</name>
<dbReference type="AlphaFoldDB" id="A0A8H4KNA3"/>
<gene>
    <name evidence="2" type="ORF">F53441_4227</name>
</gene>
<accession>A0A8H4KNA3</accession>